<feature type="signal peptide" evidence="1">
    <location>
        <begin position="1"/>
        <end position="19"/>
    </location>
</feature>
<organism evidence="3 4">
    <name type="scientific">Andreesenia angusta</name>
    <dbReference type="NCBI Taxonomy" id="39480"/>
    <lineage>
        <taxon>Bacteria</taxon>
        <taxon>Bacillati</taxon>
        <taxon>Bacillota</taxon>
        <taxon>Tissierellia</taxon>
        <taxon>Tissierellales</taxon>
        <taxon>Gottschalkiaceae</taxon>
        <taxon>Andreesenia</taxon>
    </lineage>
</organism>
<evidence type="ECO:0000313" key="3">
    <source>
        <dbReference type="EMBL" id="OHW61903.1"/>
    </source>
</evidence>
<reference evidence="3 4" key="1">
    <citation type="submission" date="2016-09" db="EMBL/GenBank/DDBJ databases">
        <title>Genome sequence of Eubacterium angustum.</title>
        <authorList>
            <person name="Poehlein A."/>
            <person name="Daniel R."/>
        </authorList>
    </citation>
    <scope>NUCLEOTIDE SEQUENCE [LARGE SCALE GENOMIC DNA]</scope>
    <source>
        <strain evidence="3 4">DSM 1989</strain>
    </source>
</reference>
<keyword evidence="3" id="KW-0624">Polysaccharide degradation</keyword>
<dbReference type="PANTHER" id="PTHR40590:SF1">
    <property type="entry name" value="CYTOPLASMIC PROTEIN"/>
    <property type="match status" value="1"/>
</dbReference>
<dbReference type="InterPro" id="IPR002816">
    <property type="entry name" value="TraB/PrgY/GumN_fam"/>
</dbReference>
<dbReference type="PROSITE" id="PS51272">
    <property type="entry name" value="SLH"/>
    <property type="match status" value="2"/>
</dbReference>
<feature type="domain" description="SLH" evidence="2">
    <location>
        <begin position="116"/>
        <end position="179"/>
    </location>
</feature>
<proteinExistence type="predicted"/>
<keyword evidence="3" id="KW-0858">Xylan degradation</keyword>
<dbReference type="GO" id="GO:0031176">
    <property type="term" value="F:endo-1,4-beta-xylanase activity"/>
    <property type="evidence" value="ECO:0007669"/>
    <property type="project" value="UniProtKB-EC"/>
</dbReference>
<evidence type="ECO:0000313" key="4">
    <source>
        <dbReference type="Proteomes" id="UP000180254"/>
    </source>
</evidence>
<dbReference type="Pfam" id="PF01963">
    <property type="entry name" value="TraB_PrgY_gumN"/>
    <property type="match status" value="1"/>
</dbReference>
<feature type="chain" id="PRO_5039575333" evidence="1">
    <location>
        <begin position="20"/>
        <end position="543"/>
    </location>
</feature>
<dbReference type="EC" id="3.2.1.8" evidence="3"/>
<dbReference type="AlphaFoldDB" id="A0A1S1V5L2"/>
<dbReference type="CDD" id="cd14789">
    <property type="entry name" value="Tiki"/>
    <property type="match status" value="1"/>
</dbReference>
<feature type="domain" description="SLH" evidence="2">
    <location>
        <begin position="182"/>
        <end position="245"/>
    </location>
</feature>
<keyword evidence="4" id="KW-1185">Reference proteome</keyword>
<comment type="caution">
    <text evidence="3">The sequence shown here is derived from an EMBL/GenBank/DDBJ whole genome shotgun (WGS) entry which is preliminary data.</text>
</comment>
<name>A0A1S1V5L2_9FIRM</name>
<protein>
    <submittedName>
        <fullName evidence="3">Endo-1,4-beta-xylanase A</fullName>
        <ecNumber evidence="3">3.2.1.8</ecNumber>
    </submittedName>
</protein>
<dbReference type="EMBL" id="MKIE01000006">
    <property type="protein sequence ID" value="OHW61903.1"/>
    <property type="molecule type" value="Genomic_DNA"/>
</dbReference>
<dbReference type="InterPro" id="IPR047111">
    <property type="entry name" value="YbaP-like"/>
</dbReference>
<gene>
    <name evidence="3" type="primary">xynA1_5</name>
    <name evidence="3" type="ORF">EUAN_16660</name>
</gene>
<dbReference type="RefSeq" id="WP_071063544.1">
    <property type="nucleotide sequence ID" value="NZ_MKIE01000006.1"/>
</dbReference>
<dbReference type="Proteomes" id="UP000180254">
    <property type="component" value="Unassembled WGS sequence"/>
</dbReference>
<dbReference type="InterPro" id="IPR001119">
    <property type="entry name" value="SLH_dom"/>
</dbReference>
<sequence>MKFLKAKAMFLSAALVLTAAPIGSVYGAGEGIDQDVIESTVENAIDMSQGTKSKEATEDWAPPVIDNSPWAEKEVYDARVYGLVTYDLAKEVRGEISRADAAEAGVRLYERLTGDKIGGKLEDPFTDTDDRNVLKAYKLGIIKGVGKSKFNPDANVTRQDLAVIMYNSIWRSNPALAKGDMTSNFSDWGDVSGYAQPSMKYMLSNGIVKGKTETILDPKSNISKQETLIVAKRIYELMNESYDKTAKGLFYRVSDGKKDIYLLGSIHLGTENAYPISKKIRETFKDVENIAVEVNILEEAQLTDYIMSKATYPEGQSLKDDISPALYEEISKLLEEHKVLSIEDIEGYKPWYINMVLPMLVGLEDLEDTGIGEDIDYDNMTPEEIEELENLPYQYTPGIDKYFLEKAEQNSVDIVEIEGASYQIDMLSGMSKSTQEEILRTTVSQLVTGVDDQVTLDTMIAYWRAGDYASFESIIEMSMDSMPEEYNQALWHNRNREMANKVEEYLSDSDEDYFVVVGAGHLVGETSVVKELESKGYKVEAIR</sequence>
<dbReference type="STRING" id="39480.EUAN_16660"/>
<dbReference type="OrthoDB" id="357294at2"/>
<dbReference type="PANTHER" id="PTHR40590">
    <property type="entry name" value="CYTOPLASMIC PROTEIN-RELATED"/>
    <property type="match status" value="1"/>
</dbReference>
<keyword evidence="3" id="KW-0119">Carbohydrate metabolism</keyword>
<keyword evidence="3" id="KW-0326">Glycosidase</keyword>
<evidence type="ECO:0000259" key="2">
    <source>
        <dbReference type="PROSITE" id="PS51272"/>
    </source>
</evidence>
<evidence type="ECO:0000256" key="1">
    <source>
        <dbReference type="SAM" id="SignalP"/>
    </source>
</evidence>
<accession>A0A1S1V5L2</accession>
<dbReference type="GO" id="GO:0045493">
    <property type="term" value="P:xylan catabolic process"/>
    <property type="evidence" value="ECO:0007669"/>
    <property type="project" value="UniProtKB-KW"/>
</dbReference>
<keyword evidence="3" id="KW-0378">Hydrolase</keyword>
<keyword evidence="1" id="KW-0732">Signal</keyword>
<dbReference type="Pfam" id="PF00395">
    <property type="entry name" value="SLH"/>
    <property type="match status" value="2"/>
</dbReference>